<feature type="region of interest" description="Disordered" evidence="1">
    <location>
        <begin position="116"/>
        <end position="173"/>
    </location>
</feature>
<feature type="compositionally biased region" description="Basic and acidic residues" evidence="1">
    <location>
        <begin position="132"/>
        <end position="151"/>
    </location>
</feature>
<evidence type="ECO:0000256" key="1">
    <source>
        <dbReference type="SAM" id="MobiDB-lite"/>
    </source>
</evidence>
<dbReference type="Proteomes" id="UP000726737">
    <property type="component" value="Unassembled WGS sequence"/>
</dbReference>
<dbReference type="EMBL" id="JAAAJA010000134">
    <property type="protein sequence ID" value="KAG0261121.1"/>
    <property type="molecule type" value="Genomic_DNA"/>
</dbReference>
<feature type="compositionally biased region" description="Polar residues" evidence="1">
    <location>
        <begin position="117"/>
        <end position="131"/>
    </location>
</feature>
<evidence type="ECO:0000313" key="2">
    <source>
        <dbReference type="EMBL" id="KAG0261121.1"/>
    </source>
</evidence>
<protein>
    <submittedName>
        <fullName evidence="2">Uncharacterized protein</fullName>
    </submittedName>
</protein>
<comment type="caution">
    <text evidence="2">The sequence shown here is derived from an EMBL/GenBank/DDBJ whole genome shotgun (WGS) entry which is preliminary data.</text>
</comment>
<organism evidence="2 3">
    <name type="scientific">Mortierella polycephala</name>
    <dbReference type="NCBI Taxonomy" id="41804"/>
    <lineage>
        <taxon>Eukaryota</taxon>
        <taxon>Fungi</taxon>
        <taxon>Fungi incertae sedis</taxon>
        <taxon>Mucoromycota</taxon>
        <taxon>Mortierellomycotina</taxon>
        <taxon>Mortierellomycetes</taxon>
        <taxon>Mortierellales</taxon>
        <taxon>Mortierellaceae</taxon>
        <taxon>Mortierella</taxon>
    </lineage>
</organism>
<dbReference type="OrthoDB" id="2444106at2759"/>
<sequence>MSSSSILGTSTNRKAHRFFRIIDARYWGQVEAFFKYRDVRKTADEHYQTYCSSLEKIAQSEQEEKTHRDKARAVLNGLSYDDFVTTFTRLNSRTEKELALDAATGFFYSGVMRTRSDGSPVQVSEQKISTQKLKEKEDRKRASRAVPDDIRSSVNNSNSSSSKSNSSKSNANSIVSSSSASVRITSSRKYEEALSLFSDSPLFPFFEYVFQEAHDSIPGTVPQIPCNIASRNLQNLIQYAHGILSRPEIPEAVMKDAYVALSCIVSAAVPNAREIFGQDVVRRIEDQVVLASFLTPVLQEILMPLQKTFDEHDLDVEFLQQEVEFRLADIARCERERDGGWTSKEERSRLEISRQVYHVLHYFCLMITNEQFEDKKSETACVGFWSHVWAVLFAKTVLVFDNGELASKATKGDMQINEVLFGNVSQTGGRKVDTLVRLKEVSGGVTSYVECSVNEHKPCRATQSALNHQSKKVLRINRSILARTGSNQTLAFLDVCGFRATIHGIRAIDDFYGTSGTLGTMCLPTNAHEMHAFLTGESLSLLFRYKAYMVDFAKHLLRQRANTRMRTPTNSPALRPQTPSLFTPSKKRTMLAREDTPPSPSLRSRMKAQ</sequence>
<gene>
    <name evidence="2" type="ORF">BG011_001334</name>
</gene>
<feature type="compositionally biased region" description="Low complexity" evidence="1">
    <location>
        <begin position="152"/>
        <end position="173"/>
    </location>
</feature>
<dbReference type="AlphaFoldDB" id="A0A9P6Q910"/>
<accession>A0A9P6Q910</accession>
<name>A0A9P6Q910_9FUNG</name>
<evidence type="ECO:0000313" key="3">
    <source>
        <dbReference type="Proteomes" id="UP000726737"/>
    </source>
</evidence>
<feature type="region of interest" description="Disordered" evidence="1">
    <location>
        <begin position="564"/>
        <end position="609"/>
    </location>
</feature>
<keyword evidence="3" id="KW-1185">Reference proteome</keyword>
<reference evidence="2" key="1">
    <citation type="journal article" date="2020" name="Fungal Divers.">
        <title>Resolving the Mortierellaceae phylogeny through synthesis of multi-gene phylogenetics and phylogenomics.</title>
        <authorList>
            <person name="Vandepol N."/>
            <person name="Liber J."/>
            <person name="Desiro A."/>
            <person name="Na H."/>
            <person name="Kennedy M."/>
            <person name="Barry K."/>
            <person name="Grigoriev I.V."/>
            <person name="Miller A.N."/>
            <person name="O'Donnell K."/>
            <person name="Stajich J.E."/>
            <person name="Bonito G."/>
        </authorList>
    </citation>
    <scope>NUCLEOTIDE SEQUENCE</scope>
    <source>
        <strain evidence="2">KOD948</strain>
    </source>
</reference>
<feature type="compositionally biased region" description="Polar residues" evidence="1">
    <location>
        <begin position="564"/>
        <end position="583"/>
    </location>
</feature>
<proteinExistence type="predicted"/>